<dbReference type="PANTHER" id="PTHR47997:SF75">
    <property type="entry name" value="MYB DOMAIN PROTEIN 55"/>
    <property type="match status" value="1"/>
</dbReference>
<evidence type="ECO:0000256" key="5">
    <source>
        <dbReference type="ARBA" id="ARBA00023163"/>
    </source>
</evidence>
<dbReference type="SMART" id="SM00717">
    <property type="entry name" value="SANT"/>
    <property type="match status" value="2"/>
</dbReference>
<keyword evidence="6" id="KW-0539">Nucleus</keyword>
<accession>A0A2I0KAG4</accession>
<dbReference type="GeneID" id="116192525"/>
<sequence length="326" mass="36597">MGKGRAPCCDKSQVKRGPWSPSEDSRLISYIQQHGHDNWRALPKLAGLSRCGKSCRLRWINYLRPDVKRGNFTRKEEETIIRLHQSFGNKWSKIASHLPGRTDNEIKNVWNTYLKKRLPAFNGYADSTGDESKRDSSLTSTSSTHSSPSSFATHGAGGDRDMEIDPGNKEVQIKDMLDRTGQNKPSSSASHGSNASNISCEVGDAEKDGKEKLDLFFDIMEEVNKPDIVTGNNALLDIPFEYDTDFWTMLDSLARSPPQATEIDQLLTANAYRDSTLGDQGINRETENDKWLQYLEHELGLVEPWPPVVQGEDDSKRPKDASRPLN</sequence>
<dbReference type="GO" id="GO:0003677">
    <property type="term" value="F:DNA binding"/>
    <property type="evidence" value="ECO:0007669"/>
    <property type="project" value="UniProtKB-KW"/>
</dbReference>
<comment type="caution">
    <text evidence="7">The sequence shown here is derived from an EMBL/GenBank/DDBJ whole genome shotgun (WGS) entry which is preliminary data.</text>
</comment>
<dbReference type="InterPro" id="IPR017930">
    <property type="entry name" value="Myb_dom"/>
</dbReference>
<evidence type="ECO:0000313" key="8">
    <source>
        <dbReference type="Proteomes" id="UP000233551"/>
    </source>
</evidence>
<gene>
    <name evidence="7" type="ORF">CRG98_014022</name>
</gene>
<evidence type="ECO:0000256" key="3">
    <source>
        <dbReference type="ARBA" id="ARBA00023015"/>
    </source>
</evidence>
<keyword evidence="3" id="KW-0805">Transcription regulation</keyword>
<proteinExistence type="predicted"/>
<dbReference type="CDD" id="cd00167">
    <property type="entry name" value="SANT"/>
    <property type="match status" value="2"/>
</dbReference>
<dbReference type="STRING" id="22663.A0A2I0KAG4"/>
<dbReference type="Proteomes" id="UP000233551">
    <property type="component" value="Unassembled WGS sequence"/>
</dbReference>
<reference evidence="7 8" key="1">
    <citation type="submission" date="2017-11" db="EMBL/GenBank/DDBJ databases">
        <title>De-novo sequencing of pomegranate (Punica granatum L.) genome.</title>
        <authorList>
            <person name="Akparov Z."/>
            <person name="Amiraslanov A."/>
            <person name="Hajiyeva S."/>
            <person name="Abbasov M."/>
            <person name="Kaur K."/>
            <person name="Hamwieh A."/>
            <person name="Solovyev V."/>
            <person name="Salamov A."/>
            <person name="Braich B."/>
            <person name="Kosarev P."/>
            <person name="Mahmoud A."/>
            <person name="Hajiyev E."/>
            <person name="Babayeva S."/>
            <person name="Izzatullayeva V."/>
            <person name="Mammadov A."/>
            <person name="Mammadov A."/>
            <person name="Sharifova S."/>
            <person name="Ojaghi J."/>
            <person name="Eynullazada K."/>
            <person name="Bayramov B."/>
            <person name="Abdulazimova A."/>
            <person name="Shahmuradov I."/>
        </authorList>
    </citation>
    <scope>NUCLEOTIDE SEQUENCE [LARGE SCALE GENOMIC DNA]</scope>
    <source>
        <strain evidence="8">cv. AG2017</strain>
        <tissue evidence="7">Leaf</tissue>
    </source>
</reference>
<keyword evidence="2" id="KW-0677">Repeat</keyword>
<evidence type="ECO:0000313" key="7">
    <source>
        <dbReference type="EMBL" id="PKI65522.1"/>
    </source>
</evidence>
<evidence type="ECO:0000256" key="1">
    <source>
        <dbReference type="ARBA" id="ARBA00004123"/>
    </source>
</evidence>
<dbReference type="Gene3D" id="1.10.10.60">
    <property type="entry name" value="Homeodomain-like"/>
    <property type="match status" value="2"/>
</dbReference>
<dbReference type="AlphaFoldDB" id="A0A2I0KAG4"/>
<dbReference type="EMBL" id="PGOL01000742">
    <property type="protein sequence ID" value="PKI65522.1"/>
    <property type="molecule type" value="Genomic_DNA"/>
</dbReference>
<dbReference type="InterPro" id="IPR001005">
    <property type="entry name" value="SANT/Myb"/>
</dbReference>
<comment type="subcellular location">
    <subcellularLocation>
        <location evidence="1">Nucleus</location>
    </subcellularLocation>
</comment>
<dbReference type="Pfam" id="PF00249">
    <property type="entry name" value="Myb_DNA-binding"/>
    <property type="match status" value="2"/>
</dbReference>
<dbReference type="PROSITE" id="PS51294">
    <property type="entry name" value="HTH_MYB"/>
    <property type="match status" value="2"/>
</dbReference>
<name>A0A2I0KAG4_PUNGR</name>
<protein>
    <submittedName>
        <fullName evidence="7">Uncharacterized protein</fullName>
    </submittedName>
</protein>
<keyword evidence="8" id="KW-1185">Reference proteome</keyword>
<dbReference type="FunFam" id="1.10.10.60:FF:000015">
    <property type="entry name" value="Transcription factor RAX3"/>
    <property type="match status" value="1"/>
</dbReference>
<dbReference type="SUPFAM" id="SSF46689">
    <property type="entry name" value="Homeodomain-like"/>
    <property type="match status" value="1"/>
</dbReference>
<keyword evidence="4" id="KW-0238">DNA-binding</keyword>
<evidence type="ECO:0000256" key="2">
    <source>
        <dbReference type="ARBA" id="ARBA00022737"/>
    </source>
</evidence>
<evidence type="ECO:0000256" key="4">
    <source>
        <dbReference type="ARBA" id="ARBA00023125"/>
    </source>
</evidence>
<dbReference type="PROSITE" id="PS50090">
    <property type="entry name" value="MYB_LIKE"/>
    <property type="match status" value="2"/>
</dbReference>
<evidence type="ECO:0000256" key="6">
    <source>
        <dbReference type="ARBA" id="ARBA00023242"/>
    </source>
</evidence>
<dbReference type="PANTHER" id="PTHR47997">
    <property type="entry name" value="MYB DOMAIN PROTEIN 55"/>
    <property type="match status" value="1"/>
</dbReference>
<dbReference type="GO" id="GO:0005634">
    <property type="term" value="C:nucleus"/>
    <property type="evidence" value="ECO:0007669"/>
    <property type="project" value="UniProtKB-SubCell"/>
</dbReference>
<dbReference type="OrthoDB" id="2143914at2759"/>
<organism evidence="7 8">
    <name type="scientific">Punica granatum</name>
    <name type="common">Pomegranate</name>
    <dbReference type="NCBI Taxonomy" id="22663"/>
    <lineage>
        <taxon>Eukaryota</taxon>
        <taxon>Viridiplantae</taxon>
        <taxon>Streptophyta</taxon>
        <taxon>Embryophyta</taxon>
        <taxon>Tracheophyta</taxon>
        <taxon>Spermatophyta</taxon>
        <taxon>Magnoliopsida</taxon>
        <taxon>eudicotyledons</taxon>
        <taxon>Gunneridae</taxon>
        <taxon>Pentapetalae</taxon>
        <taxon>rosids</taxon>
        <taxon>malvids</taxon>
        <taxon>Myrtales</taxon>
        <taxon>Lythraceae</taxon>
        <taxon>Punica</taxon>
    </lineage>
</organism>
<keyword evidence="5" id="KW-0804">Transcription</keyword>
<dbReference type="InterPro" id="IPR009057">
    <property type="entry name" value="Homeodomain-like_sf"/>
</dbReference>
<dbReference type="InterPro" id="IPR051953">
    <property type="entry name" value="Plant_SW-associated_TFs"/>
</dbReference>